<dbReference type="CDD" id="cd13925">
    <property type="entry name" value="RPF"/>
    <property type="match status" value="1"/>
</dbReference>
<evidence type="ECO:0000256" key="4">
    <source>
        <dbReference type="SAM" id="SignalP"/>
    </source>
</evidence>
<dbReference type="SUPFAM" id="SSF53955">
    <property type="entry name" value="Lysozyme-like"/>
    <property type="match status" value="1"/>
</dbReference>
<feature type="compositionally biased region" description="Low complexity" evidence="3">
    <location>
        <begin position="140"/>
        <end position="158"/>
    </location>
</feature>
<dbReference type="InterPro" id="IPR023346">
    <property type="entry name" value="Lysozyme-like_dom_sf"/>
</dbReference>
<keyword evidence="7" id="KW-1185">Reference proteome</keyword>
<evidence type="ECO:0000313" key="6">
    <source>
        <dbReference type="EMBL" id="NYG07182.1"/>
    </source>
</evidence>
<dbReference type="Gene3D" id="1.10.101.10">
    <property type="entry name" value="PGBD-like superfamily/PGBD"/>
    <property type="match status" value="1"/>
</dbReference>
<dbReference type="PROSITE" id="PS51318">
    <property type="entry name" value="TAT"/>
    <property type="match status" value="1"/>
</dbReference>
<dbReference type="InterPro" id="IPR036366">
    <property type="entry name" value="PGBDSf"/>
</dbReference>
<keyword evidence="2" id="KW-0378">Hydrolase</keyword>
<sequence>MFYAPKHSARKINPVRRRVTGVAAAGVATVAGGMATATSASAASTVWDRVAACESGGNWSINTGNGYYGGLQFSAGTWDAYGGGRYAATANRATRAQQISIAQKVLSAQGPGAWPTCGARAGLTRANGGAVDAGSTVTQAASRSSVRRAPSVSHASHAAAPSAGKLVVDGIRGPMTNAAIERWVGGSVNGSLSRADIQALQRKVGSVPDGVIGPKTVRALQAKIGARQNGSHSLDRATVRALQAYLNAH</sequence>
<comment type="caution">
    <text evidence="6">The sequence shown here is derived from an EMBL/GenBank/DDBJ whole genome shotgun (WGS) entry which is preliminary data.</text>
</comment>
<name>A0A852WPL2_9MICO</name>
<organism evidence="6 7">
    <name type="scientific">Pedococcus badiiscoriae</name>
    <dbReference type="NCBI Taxonomy" id="642776"/>
    <lineage>
        <taxon>Bacteria</taxon>
        <taxon>Bacillati</taxon>
        <taxon>Actinomycetota</taxon>
        <taxon>Actinomycetes</taxon>
        <taxon>Micrococcales</taxon>
        <taxon>Intrasporangiaceae</taxon>
        <taxon>Pedococcus</taxon>
    </lineage>
</organism>
<evidence type="ECO:0000256" key="2">
    <source>
        <dbReference type="ARBA" id="ARBA00022801"/>
    </source>
</evidence>
<gene>
    <name evidence="6" type="ORF">BJ986_001669</name>
</gene>
<keyword evidence="4" id="KW-0732">Signal</keyword>
<dbReference type="EMBL" id="JACCAB010000001">
    <property type="protein sequence ID" value="NYG07182.1"/>
    <property type="molecule type" value="Genomic_DNA"/>
</dbReference>
<dbReference type="RefSeq" id="WP_179421561.1">
    <property type="nucleotide sequence ID" value="NZ_JACCAB010000001.1"/>
</dbReference>
<evidence type="ECO:0000259" key="5">
    <source>
        <dbReference type="Pfam" id="PF06737"/>
    </source>
</evidence>
<comment type="similarity">
    <text evidence="1">Belongs to the transglycosylase family. Rpf subfamily.</text>
</comment>
<dbReference type="Pfam" id="PF06737">
    <property type="entry name" value="Transglycosylas"/>
    <property type="match status" value="1"/>
</dbReference>
<evidence type="ECO:0000313" key="7">
    <source>
        <dbReference type="Proteomes" id="UP000573599"/>
    </source>
</evidence>
<accession>A0A852WPL2</accession>
<feature type="signal peptide" evidence="4">
    <location>
        <begin position="1"/>
        <end position="42"/>
    </location>
</feature>
<evidence type="ECO:0000256" key="1">
    <source>
        <dbReference type="ARBA" id="ARBA00010830"/>
    </source>
</evidence>
<feature type="region of interest" description="Disordered" evidence="3">
    <location>
        <begin position="134"/>
        <end position="158"/>
    </location>
</feature>
<dbReference type="InterPro" id="IPR006311">
    <property type="entry name" value="TAT_signal"/>
</dbReference>
<dbReference type="AlphaFoldDB" id="A0A852WPL2"/>
<feature type="chain" id="PRO_5032716531" description="Resuscitation-promoting factor core lysozyme-like domain-containing protein" evidence="4">
    <location>
        <begin position="43"/>
        <end position="249"/>
    </location>
</feature>
<dbReference type="Gene3D" id="1.10.530.10">
    <property type="match status" value="1"/>
</dbReference>
<reference evidence="6 7" key="1">
    <citation type="submission" date="2020-07" db="EMBL/GenBank/DDBJ databases">
        <title>Sequencing the genomes of 1000 actinobacteria strains.</title>
        <authorList>
            <person name="Klenk H.-P."/>
        </authorList>
    </citation>
    <scope>NUCLEOTIDE SEQUENCE [LARGE SCALE GENOMIC DNA]</scope>
    <source>
        <strain evidence="6 7">DSM 23987</strain>
    </source>
</reference>
<dbReference type="Proteomes" id="UP000573599">
    <property type="component" value="Unassembled WGS sequence"/>
</dbReference>
<feature type="domain" description="Resuscitation-promoting factor core lysozyme-like" evidence="5">
    <location>
        <begin position="42"/>
        <end position="117"/>
    </location>
</feature>
<evidence type="ECO:0000256" key="3">
    <source>
        <dbReference type="SAM" id="MobiDB-lite"/>
    </source>
</evidence>
<proteinExistence type="inferred from homology"/>
<dbReference type="InterPro" id="IPR010618">
    <property type="entry name" value="RPF"/>
</dbReference>
<protein>
    <recommendedName>
        <fullName evidence="5">Resuscitation-promoting factor core lysozyme-like domain-containing protein</fullName>
    </recommendedName>
</protein>
<dbReference type="GO" id="GO:0016787">
    <property type="term" value="F:hydrolase activity"/>
    <property type="evidence" value="ECO:0007669"/>
    <property type="project" value="UniProtKB-KW"/>
</dbReference>